<evidence type="ECO:0000256" key="1">
    <source>
        <dbReference type="SAM" id="SignalP"/>
    </source>
</evidence>
<feature type="chain" id="PRO_5009285743" evidence="1">
    <location>
        <begin position="22"/>
        <end position="627"/>
    </location>
</feature>
<sequence length="627" mass="65323">MKKYILFIMTAVMSWCMSSCINEEPLSSPVNNSGEGNISFTLGGSAGAKALTRGETPTAQDCEKHIDHLHVVAFKNGLLTAVVKDVVPDQDNNCVANVGGSGTMDIYFIANADADLAALIEALTVGTSTPADLEALIATQSPGEYEASDYTGKFLMVGMVGSVTVQASGATSTNIGTINLTRLAARIDIAAMPTGFTISSVQVCNYYTKSLLMRDGNTATMPEALGSPTDMTAVSLTNGDLPYTGRFFVYEDPTSQLEVVITGTYASKDVTAVVSFAAPSGGGAAAPIKRNSIYTISLAASSETSTVAELVGSITVKDWDEGATVTAQNSAIISNNAAPTAVAFDNLPTTGSTATADGNHVTITPDGTTDVTFDVVVTNASKGNISKLVCKYPVTGKGITISGGDFAADGVTQTFTVNITAACASDPYILEAQNVLKNTASLSIYINDADPGVALADAALGMIVASNGKAYTTSNYYSSYGDKVAVVGYKEGTGGFAIALVDAEDQTWNEITNDGANKNDYCVLADGKRGNVPAAPTGMTWYILTRGNYSALFQSMGSTVSTASYYYYDSNVNTMITAAGGTALSGTYWSSAEGDNAYRGWDFNDSCWGSVNDSKSLTHNVRPVLVW</sequence>
<accession>A0A1H5U4V3</accession>
<proteinExistence type="predicted"/>
<evidence type="ECO:0000313" key="2">
    <source>
        <dbReference type="EMBL" id="SEF70079.1"/>
    </source>
</evidence>
<dbReference type="Proteomes" id="UP000236735">
    <property type="component" value="Unassembled WGS sequence"/>
</dbReference>
<dbReference type="Gene3D" id="2.60.40.2580">
    <property type="match status" value="1"/>
</dbReference>
<feature type="signal peptide" evidence="1">
    <location>
        <begin position="1"/>
        <end position="21"/>
    </location>
</feature>
<dbReference type="AlphaFoldDB" id="A0A1H5U4V3"/>
<name>A0A1H5U4V3_XYLRU</name>
<gene>
    <name evidence="2" type="ORF">SAMN05216354_1244</name>
</gene>
<keyword evidence="1" id="KW-0732">Signal</keyword>
<dbReference type="RefSeq" id="WP_146063107.1">
    <property type="nucleotide sequence ID" value="NZ_FNUV01000003.1"/>
</dbReference>
<dbReference type="EMBL" id="FNUV01000003">
    <property type="protein sequence ID" value="SEF70079.1"/>
    <property type="molecule type" value="Genomic_DNA"/>
</dbReference>
<protein>
    <submittedName>
        <fullName evidence="2">Uncharacterized protein</fullName>
    </submittedName>
</protein>
<organism evidence="2 3">
    <name type="scientific">Xylanibacter ruminicola</name>
    <name type="common">Prevotella ruminicola</name>
    <dbReference type="NCBI Taxonomy" id="839"/>
    <lineage>
        <taxon>Bacteria</taxon>
        <taxon>Pseudomonadati</taxon>
        <taxon>Bacteroidota</taxon>
        <taxon>Bacteroidia</taxon>
        <taxon>Bacteroidales</taxon>
        <taxon>Prevotellaceae</taxon>
        <taxon>Xylanibacter</taxon>
    </lineage>
</organism>
<evidence type="ECO:0000313" key="3">
    <source>
        <dbReference type="Proteomes" id="UP000236735"/>
    </source>
</evidence>
<reference evidence="2 3" key="1">
    <citation type="submission" date="2016-10" db="EMBL/GenBank/DDBJ databases">
        <authorList>
            <person name="de Groot N.N."/>
        </authorList>
    </citation>
    <scope>NUCLEOTIDE SEQUENCE [LARGE SCALE GENOMIC DNA]</scope>
    <source>
        <strain evidence="2 3">AR32</strain>
    </source>
</reference>